<proteinExistence type="predicted"/>
<gene>
    <name evidence="1" type="ORF">ACFOMH_17795</name>
</gene>
<accession>A0ABV7RCJ4</accession>
<organism evidence="1 2">
    <name type="scientific">Paracoccus mangrovi</name>
    <dbReference type="NCBI Taxonomy" id="1715645"/>
    <lineage>
        <taxon>Bacteria</taxon>
        <taxon>Pseudomonadati</taxon>
        <taxon>Pseudomonadota</taxon>
        <taxon>Alphaproteobacteria</taxon>
        <taxon>Rhodobacterales</taxon>
        <taxon>Paracoccaceae</taxon>
        <taxon>Paracoccus</taxon>
    </lineage>
</organism>
<reference evidence="2" key="1">
    <citation type="journal article" date="2019" name="Int. J. Syst. Evol. Microbiol.">
        <title>The Global Catalogue of Microorganisms (GCM) 10K type strain sequencing project: providing services to taxonomists for standard genome sequencing and annotation.</title>
        <authorList>
            <consortium name="The Broad Institute Genomics Platform"/>
            <consortium name="The Broad Institute Genome Sequencing Center for Infectious Disease"/>
            <person name="Wu L."/>
            <person name="Ma J."/>
        </authorList>
    </citation>
    <scope>NUCLEOTIDE SEQUENCE [LARGE SCALE GENOMIC DNA]</scope>
    <source>
        <strain evidence="2">KCTC 42899</strain>
    </source>
</reference>
<dbReference type="RefSeq" id="WP_377746150.1">
    <property type="nucleotide sequence ID" value="NZ_JBHRXJ010000018.1"/>
</dbReference>
<evidence type="ECO:0000313" key="1">
    <source>
        <dbReference type="EMBL" id="MFC3530026.1"/>
    </source>
</evidence>
<dbReference type="SUPFAM" id="SSF52980">
    <property type="entry name" value="Restriction endonuclease-like"/>
    <property type="match status" value="1"/>
</dbReference>
<comment type="caution">
    <text evidence="1">The sequence shown here is derived from an EMBL/GenBank/DDBJ whole genome shotgun (WGS) entry which is preliminary data.</text>
</comment>
<dbReference type="EMBL" id="JBHRXJ010000018">
    <property type="protein sequence ID" value="MFC3530026.1"/>
    <property type="molecule type" value="Genomic_DNA"/>
</dbReference>
<evidence type="ECO:0008006" key="3">
    <source>
        <dbReference type="Google" id="ProtNLM"/>
    </source>
</evidence>
<dbReference type="InterPro" id="IPR011335">
    <property type="entry name" value="Restrct_endonuc-II-like"/>
</dbReference>
<name>A0ABV7RCJ4_9RHOB</name>
<dbReference type="Proteomes" id="UP001595721">
    <property type="component" value="Unassembled WGS sequence"/>
</dbReference>
<protein>
    <recommendedName>
        <fullName evidence="3">Restriction endonuclease type IV Mrr domain-containing protein</fullName>
    </recommendedName>
</protein>
<keyword evidence="2" id="KW-1185">Reference proteome</keyword>
<sequence>MPAIEVEIAPPANWQDFERLTLDIAKVQWKDDYAERNGRQGQAQAGVDVYGYNFNQQERVGIQCKKKNSSGVPSKQLSVAEIDSEVEAAKNFSPKLDRFIIATTGPRDANLQDHVRNLDPSGLHFRVSLMFWEDYQEFLNNHTDLMYRYYKDVLEYRAKYNPIEHYLLMLSMAFDRPALRTPFHLENRATDFIQAISDTQNAISTGRLKDRDGRVIDECKIPKPKIKGITKAGNHLQKAREIATAAISENLIVEHQAVMEIKSPQVVDQLNAHRKKAVDLLNIELKANGLGEVEFNGF</sequence>
<evidence type="ECO:0000313" key="2">
    <source>
        <dbReference type="Proteomes" id="UP001595721"/>
    </source>
</evidence>